<evidence type="ECO:0000313" key="3">
    <source>
        <dbReference type="Proteomes" id="UP000594638"/>
    </source>
</evidence>
<organism evidence="2 3">
    <name type="scientific">Olea europaea subsp. europaea</name>
    <dbReference type="NCBI Taxonomy" id="158383"/>
    <lineage>
        <taxon>Eukaryota</taxon>
        <taxon>Viridiplantae</taxon>
        <taxon>Streptophyta</taxon>
        <taxon>Embryophyta</taxon>
        <taxon>Tracheophyta</taxon>
        <taxon>Spermatophyta</taxon>
        <taxon>Magnoliopsida</taxon>
        <taxon>eudicotyledons</taxon>
        <taxon>Gunneridae</taxon>
        <taxon>Pentapetalae</taxon>
        <taxon>asterids</taxon>
        <taxon>lamiids</taxon>
        <taxon>Lamiales</taxon>
        <taxon>Oleaceae</taxon>
        <taxon>Oleeae</taxon>
        <taxon>Olea</taxon>
    </lineage>
</organism>
<sequence>MLCFCFALWLTGYYLMKHDFNNQMTKDADKKGSATFPKIIDVMLVEFVLHCAEPAPGERARLRVLAPPESSVATGLAASSCAQRLTAQKAKTLGQLVPHPVTLQFPFEALAPVVAGGGDRVSPVCEVLGVNLRPATDSEATGKAEQPAMCIGDW</sequence>
<dbReference type="Proteomes" id="UP000594638">
    <property type="component" value="Unassembled WGS sequence"/>
</dbReference>
<keyword evidence="1" id="KW-0732">Signal</keyword>
<feature type="signal peptide" evidence="1">
    <location>
        <begin position="1"/>
        <end position="16"/>
    </location>
</feature>
<feature type="chain" id="PRO_5035920053" evidence="1">
    <location>
        <begin position="17"/>
        <end position="154"/>
    </location>
</feature>
<name>A0A8S0QDU0_OLEEU</name>
<keyword evidence="3" id="KW-1185">Reference proteome</keyword>
<protein>
    <submittedName>
        <fullName evidence="2">Uncharacterized protein</fullName>
    </submittedName>
</protein>
<evidence type="ECO:0000313" key="2">
    <source>
        <dbReference type="EMBL" id="CAA2964806.1"/>
    </source>
</evidence>
<accession>A0A8S0QDU0</accession>
<gene>
    <name evidence="2" type="ORF">OLEA9_A063236</name>
</gene>
<proteinExistence type="predicted"/>
<dbReference type="AlphaFoldDB" id="A0A8S0QDU0"/>
<dbReference type="EMBL" id="CACTIH010001829">
    <property type="protein sequence ID" value="CAA2964806.1"/>
    <property type="molecule type" value="Genomic_DNA"/>
</dbReference>
<evidence type="ECO:0000256" key="1">
    <source>
        <dbReference type="SAM" id="SignalP"/>
    </source>
</evidence>
<comment type="caution">
    <text evidence="2">The sequence shown here is derived from an EMBL/GenBank/DDBJ whole genome shotgun (WGS) entry which is preliminary data.</text>
</comment>
<dbReference type="Gramene" id="OE9A063236T1">
    <property type="protein sequence ID" value="OE9A063236C1"/>
    <property type="gene ID" value="OE9A063236"/>
</dbReference>
<reference evidence="2 3" key="1">
    <citation type="submission" date="2019-12" db="EMBL/GenBank/DDBJ databases">
        <authorList>
            <person name="Alioto T."/>
            <person name="Alioto T."/>
            <person name="Gomez Garrido J."/>
        </authorList>
    </citation>
    <scope>NUCLEOTIDE SEQUENCE [LARGE SCALE GENOMIC DNA]</scope>
</reference>